<feature type="domain" description="Iron-binding zinc finger CDGSH type" evidence="6">
    <location>
        <begin position="125"/>
        <end position="162"/>
    </location>
</feature>
<keyword evidence="1" id="KW-0001">2Fe-2S</keyword>
<dbReference type="InterPro" id="IPR052950">
    <property type="entry name" value="CISD"/>
</dbReference>
<dbReference type="VEuPathDB" id="VectorBase:AALB004743"/>
<reference evidence="7 8" key="1">
    <citation type="journal article" date="2017" name="G3 (Bethesda)">
        <title>The Physical Genome Mapping of Anopheles albimanus Corrected Scaffold Misassemblies and Identified Interarm Rearrangements in Genus Anopheles.</title>
        <authorList>
            <person name="Artemov G.N."/>
            <person name="Peery A.N."/>
            <person name="Jiang X."/>
            <person name="Tu Z."/>
            <person name="Stegniy V.N."/>
            <person name="Sharakhova M.V."/>
            <person name="Sharakhov I.V."/>
        </authorList>
    </citation>
    <scope>NUCLEOTIDE SEQUENCE [LARGE SCALE GENOMIC DNA]</scope>
    <source>
        <strain evidence="7 8">ALBI9_A</strain>
    </source>
</reference>
<dbReference type="GO" id="GO:0046872">
    <property type="term" value="F:metal ion binding"/>
    <property type="evidence" value="ECO:0007669"/>
    <property type="project" value="UniProtKB-KW"/>
</dbReference>
<evidence type="ECO:0000313" key="8">
    <source>
        <dbReference type="Proteomes" id="UP000069272"/>
    </source>
</evidence>
<dbReference type="Pfam" id="PF09360">
    <property type="entry name" value="zf-CDGSH"/>
    <property type="match status" value="2"/>
</dbReference>
<dbReference type="PANTHER" id="PTHR46491:SF3">
    <property type="entry name" value="CDGSH IRON-SULFUR DOMAIN-CONTAINING PROTEIN 3, MITOCHONDRIAL"/>
    <property type="match status" value="1"/>
</dbReference>
<protein>
    <recommendedName>
        <fullName evidence="6">Iron-binding zinc finger CDGSH type domain-containing protein</fullName>
    </recommendedName>
</protein>
<dbReference type="InterPro" id="IPR018967">
    <property type="entry name" value="FeS-contain_CDGSH-typ"/>
</dbReference>
<organism evidence="7 8">
    <name type="scientific">Anopheles albimanus</name>
    <name type="common">New world malaria mosquito</name>
    <dbReference type="NCBI Taxonomy" id="7167"/>
    <lineage>
        <taxon>Eukaryota</taxon>
        <taxon>Metazoa</taxon>
        <taxon>Ecdysozoa</taxon>
        <taxon>Arthropoda</taxon>
        <taxon>Hexapoda</taxon>
        <taxon>Insecta</taxon>
        <taxon>Pterygota</taxon>
        <taxon>Neoptera</taxon>
        <taxon>Endopterygota</taxon>
        <taxon>Diptera</taxon>
        <taxon>Nematocera</taxon>
        <taxon>Culicoidea</taxon>
        <taxon>Culicidae</taxon>
        <taxon>Anophelinae</taxon>
        <taxon>Anopheles</taxon>
    </lineage>
</organism>
<dbReference type="EnsemblMetazoa" id="AALB004743-RA">
    <property type="protein sequence ID" value="AALB004743-PA"/>
    <property type="gene ID" value="AALB004743"/>
</dbReference>
<dbReference type="GO" id="GO:0051537">
    <property type="term" value="F:2 iron, 2 sulfur cluster binding"/>
    <property type="evidence" value="ECO:0007669"/>
    <property type="project" value="UniProtKB-KW"/>
</dbReference>
<sequence>YATIAVSLCTAPATISFHRSFPRCHNHLPQSFWPEQNTTFESERTRFEGKYCTGQTLIPPTMAALRKLTFAASLTSPSRWCPAAVFRWYSAAATGGAGDAKFPKNVIEHLNTSHEQQTNGVVYDKKPFRMELEEGKRYSWCLCGRSKAQPLCDGTHKLVQYKITQRPVRFQVEKNGTYWLCNCKQTKHRPFCDGTHKCEEVQKTSGK</sequence>
<evidence type="ECO:0000259" key="6">
    <source>
        <dbReference type="SMART" id="SM00704"/>
    </source>
</evidence>
<comment type="cofactor">
    <cofactor evidence="5">
        <name>[2Fe-2S] cluster</name>
        <dbReference type="ChEBI" id="CHEBI:190135"/>
    </cofactor>
</comment>
<proteinExistence type="predicted"/>
<name>A0A182FE02_ANOAL</name>
<reference evidence="7" key="2">
    <citation type="submission" date="2022-08" db="UniProtKB">
        <authorList>
            <consortium name="EnsemblMetazoa"/>
        </authorList>
    </citation>
    <scope>IDENTIFICATION</scope>
    <source>
        <strain evidence="7">STECLA/ALBI9_A</strain>
    </source>
</reference>
<accession>A0A182FE02</accession>
<feature type="domain" description="Iron-binding zinc finger CDGSH type" evidence="6">
    <location>
        <begin position="165"/>
        <end position="202"/>
    </location>
</feature>
<keyword evidence="3" id="KW-0408">Iron</keyword>
<evidence type="ECO:0000256" key="3">
    <source>
        <dbReference type="ARBA" id="ARBA00023004"/>
    </source>
</evidence>
<dbReference type="Gene3D" id="3.40.5.90">
    <property type="entry name" value="CDGSH iron-sulfur domain, mitoNEET-type"/>
    <property type="match status" value="2"/>
</dbReference>
<evidence type="ECO:0000313" key="7">
    <source>
        <dbReference type="EnsemblMetazoa" id="AALB004743-PA"/>
    </source>
</evidence>
<evidence type="ECO:0000256" key="4">
    <source>
        <dbReference type="ARBA" id="ARBA00023014"/>
    </source>
</evidence>
<dbReference type="PANTHER" id="PTHR46491">
    <property type="entry name" value="CDGSH IRON SULFUR DOMAIN PROTEIN HOMOLOG"/>
    <property type="match status" value="1"/>
</dbReference>
<evidence type="ECO:0000256" key="5">
    <source>
        <dbReference type="ARBA" id="ARBA00034078"/>
    </source>
</evidence>
<evidence type="ECO:0000256" key="2">
    <source>
        <dbReference type="ARBA" id="ARBA00022723"/>
    </source>
</evidence>
<dbReference type="Proteomes" id="UP000069272">
    <property type="component" value="Chromosome 3L"/>
</dbReference>
<dbReference type="VEuPathDB" id="VectorBase:AALB20_032922"/>
<keyword evidence="8" id="KW-1185">Reference proteome</keyword>
<dbReference type="STRING" id="7167.A0A182FE02"/>
<keyword evidence="2" id="KW-0479">Metal-binding</keyword>
<keyword evidence="4" id="KW-0411">Iron-sulfur</keyword>
<dbReference type="AlphaFoldDB" id="A0A182FE02"/>
<dbReference type="GO" id="GO:0005739">
    <property type="term" value="C:mitochondrion"/>
    <property type="evidence" value="ECO:0007669"/>
    <property type="project" value="TreeGrafter"/>
</dbReference>
<dbReference type="SMART" id="SM00704">
    <property type="entry name" value="ZnF_CDGSH"/>
    <property type="match status" value="2"/>
</dbReference>
<dbReference type="InterPro" id="IPR042216">
    <property type="entry name" value="MitoNEET_CISD"/>
</dbReference>
<evidence type="ECO:0000256" key="1">
    <source>
        <dbReference type="ARBA" id="ARBA00022714"/>
    </source>
</evidence>